<feature type="repeat" description="PPR" evidence="3">
    <location>
        <begin position="96"/>
        <end position="131"/>
    </location>
</feature>
<feature type="repeat" description="PPR" evidence="3">
    <location>
        <begin position="132"/>
        <end position="166"/>
    </location>
</feature>
<sequence>MFINALGHRGDVRGAIHWFHKANTFTKDAVCILAIPYWVSSANYVNIAKAIYDQVLTEAILELDVYTYTTMICGLCKVGMVESARKVFEEIPCKPNMVTYNTLIHGFCKKGDMEGATRLFDKLVENKSCKPDVECFTTLIEGYSKRSDFRDALECLKEMMEGLCLSGEADEARKMMSRMRLNGLKEDVATNTSLLKGFCISDETVQHLREMVSSGMKPDVKAYRVFVVNEYCKIRKPSEAVLLLWEMMVRGVKPSMSSFNAVFRVLVDEGKLDKGVLLLKQMPKMGCPPNFLFYCIVICGLCKVKGRMQQVEELILNMLQNGHNLDATMYNCLLAGYCEDGDEEMTPKTVMT</sequence>
<dbReference type="Pfam" id="PF13041">
    <property type="entry name" value="PPR_2"/>
    <property type="match status" value="2"/>
</dbReference>
<reference evidence="4 5" key="1">
    <citation type="journal article" date="2010" name="Nature">
        <title>Genome sequence of the palaeopolyploid soybean.</title>
        <authorList>
            <person name="Schmutz J."/>
            <person name="Cannon S.B."/>
            <person name="Schlueter J."/>
            <person name="Ma J."/>
            <person name="Mitros T."/>
            <person name="Nelson W."/>
            <person name="Hyten D.L."/>
            <person name="Song Q."/>
            <person name="Thelen J.J."/>
            <person name="Cheng J."/>
            <person name="Xu D."/>
            <person name="Hellsten U."/>
            <person name="May G.D."/>
            <person name="Yu Y."/>
            <person name="Sakurai T."/>
            <person name="Umezawa T."/>
            <person name="Bhattacharyya M.K."/>
            <person name="Sandhu D."/>
            <person name="Valliyodan B."/>
            <person name="Lindquist E."/>
            <person name="Peto M."/>
            <person name="Grant D."/>
            <person name="Shu S."/>
            <person name="Goodstein D."/>
            <person name="Barry K."/>
            <person name="Futrell-Griggs M."/>
            <person name="Abernathy B."/>
            <person name="Du J."/>
            <person name="Tian Z."/>
            <person name="Zhu L."/>
            <person name="Gill N."/>
            <person name="Joshi T."/>
            <person name="Libault M."/>
            <person name="Sethuraman A."/>
            <person name="Zhang X.-C."/>
            <person name="Shinozaki K."/>
            <person name="Nguyen H.T."/>
            <person name="Wing R.A."/>
            <person name="Cregan P."/>
            <person name="Specht J."/>
            <person name="Grimwood J."/>
            <person name="Rokhsar D."/>
            <person name="Stacey G."/>
            <person name="Shoemaker R.C."/>
            <person name="Jackson S.A."/>
        </authorList>
    </citation>
    <scope>NUCLEOTIDE SEQUENCE</scope>
    <source>
        <strain evidence="5">cv. Williams 82</strain>
        <tissue evidence="4">Callus</tissue>
    </source>
</reference>
<feature type="repeat" description="PPR" evidence="3">
    <location>
        <begin position="255"/>
        <end position="289"/>
    </location>
</feature>
<dbReference type="EnsemblPlants" id="KRH54616">
    <property type="protein sequence ID" value="KRH54616"/>
    <property type="gene ID" value="GLYMA_06G198200"/>
</dbReference>
<evidence type="ECO:0000313" key="6">
    <source>
        <dbReference type="Proteomes" id="UP000008827"/>
    </source>
</evidence>
<dbReference type="SUPFAM" id="SSF81901">
    <property type="entry name" value="HCP-like"/>
    <property type="match status" value="1"/>
</dbReference>
<feature type="repeat" description="PPR" evidence="3">
    <location>
        <begin position="64"/>
        <end position="94"/>
    </location>
</feature>
<dbReference type="AlphaFoldDB" id="A0A0R0JQF8"/>
<protein>
    <recommendedName>
        <fullName evidence="7">Pentacotripeptide-repeat region of PRORP domain-containing protein</fullName>
    </recommendedName>
</protein>
<name>A0A0R0JQF8_SOYBN</name>
<evidence type="ECO:0000313" key="5">
    <source>
        <dbReference type="EnsemblPlants" id="KRH54616"/>
    </source>
</evidence>
<reference evidence="5" key="2">
    <citation type="submission" date="2018-02" db="UniProtKB">
        <authorList>
            <consortium name="EnsemblPlants"/>
        </authorList>
    </citation>
    <scope>IDENTIFICATION</scope>
    <source>
        <strain evidence="5">Williams 82</strain>
    </source>
</reference>
<dbReference type="SMR" id="A0A0R0JQF8"/>
<dbReference type="EMBL" id="CM000839">
    <property type="protein sequence ID" value="KRH54616.2"/>
    <property type="molecule type" value="Genomic_DNA"/>
</dbReference>
<keyword evidence="6" id="KW-1185">Reference proteome</keyword>
<accession>A0A0R0JQF8</accession>
<evidence type="ECO:0000256" key="2">
    <source>
        <dbReference type="ARBA" id="ARBA00022737"/>
    </source>
</evidence>
<accession>A0A2K7KC09</accession>
<evidence type="ECO:0000256" key="1">
    <source>
        <dbReference type="ARBA" id="ARBA00007626"/>
    </source>
</evidence>
<dbReference type="InterPro" id="IPR002885">
    <property type="entry name" value="PPR_rpt"/>
</dbReference>
<comment type="similarity">
    <text evidence="1">Belongs to the PPR family. P subfamily.</text>
</comment>
<reference evidence="4" key="3">
    <citation type="submission" date="2018-07" db="EMBL/GenBank/DDBJ databases">
        <title>WGS assembly of Glycine max.</title>
        <authorList>
            <person name="Schmutz J."/>
            <person name="Cannon S."/>
            <person name="Schlueter J."/>
            <person name="Ma J."/>
            <person name="Mitros T."/>
            <person name="Nelson W."/>
            <person name="Hyten D."/>
            <person name="Song Q."/>
            <person name="Thelen J."/>
            <person name="Cheng J."/>
            <person name="Xu D."/>
            <person name="Hellsten U."/>
            <person name="May G."/>
            <person name="Yu Y."/>
            <person name="Sakurai T."/>
            <person name="Umezawa T."/>
            <person name="Bhattacharyya M."/>
            <person name="Sandhu D."/>
            <person name="Valliyodan B."/>
            <person name="Lindquist E."/>
            <person name="Peto M."/>
            <person name="Grant D."/>
            <person name="Shu S."/>
            <person name="Goodstein D."/>
            <person name="Barry K."/>
            <person name="Futrell-Griggs M."/>
            <person name="Abernathy B."/>
            <person name="Du J."/>
            <person name="Tian Z."/>
            <person name="Zhu L."/>
            <person name="Gill N."/>
            <person name="Joshi T."/>
            <person name="Libault M."/>
            <person name="Sethuraman A."/>
            <person name="Zhang X."/>
            <person name="Shinozaki K."/>
            <person name="Nguyen H."/>
            <person name="Wing R."/>
            <person name="Cregan P."/>
            <person name="Specht J."/>
            <person name="Grimwood J."/>
            <person name="Rokhsar D."/>
            <person name="Stacey G."/>
            <person name="Shoemaker R."/>
            <person name="Jackson S."/>
        </authorList>
    </citation>
    <scope>NUCLEOTIDE SEQUENCE</scope>
    <source>
        <tissue evidence="4">Callus</tissue>
    </source>
</reference>
<evidence type="ECO:0000313" key="4">
    <source>
        <dbReference type="EMBL" id="KRH54616.2"/>
    </source>
</evidence>
<dbReference type="PaxDb" id="3847-GLYMA06G21383.1"/>
<dbReference type="Pfam" id="PF01535">
    <property type="entry name" value="PPR"/>
    <property type="match status" value="3"/>
</dbReference>
<dbReference type="Proteomes" id="UP000008827">
    <property type="component" value="Chromosome 6"/>
</dbReference>
<dbReference type="Pfam" id="PF12854">
    <property type="entry name" value="PPR_1"/>
    <property type="match status" value="1"/>
</dbReference>
<dbReference type="PROSITE" id="PS51375">
    <property type="entry name" value="PPR"/>
    <property type="match status" value="4"/>
</dbReference>
<dbReference type="InParanoid" id="A0A0R0JQF8"/>
<dbReference type="OMA" id="NVLICEL"/>
<gene>
    <name evidence="4" type="ORF">GLYMA_06G198200</name>
</gene>
<proteinExistence type="inferred from homology"/>
<dbReference type="InterPro" id="IPR011990">
    <property type="entry name" value="TPR-like_helical_dom_sf"/>
</dbReference>
<evidence type="ECO:0000256" key="3">
    <source>
        <dbReference type="PROSITE-ProRule" id="PRU00708"/>
    </source>
</evidence>
<organism evidence="4">
    <name type="scientific">Glycine max</name>
    <name type="common">Soybean</name>
    <name type="synonym">Glycine hispida</name>
    <dbReference type="NCBI Taxonomy" id="3847"/>
    <lineage>
        <taxon>Eukaryota</taxon>
        <taxon>Viridiplantae</taxon>
        <taxon>Streptophyta</taxon>
        <taxon>Embryophyta</taxon>
        <taxon>Tracheophyta</taxon>
        <taxon>Spermatophyta</taxon>
        <taxon>Magnoliopsida</taxon>
        <taxon>eudicotyledons</taxon>
        <taxon>Gunneridae</taxon>
        <taxon>Pentapetalae</taxon>
        <taxon>rosids</taxon>
        <taxon>fabids</taxon>
        <taxon>Fabales</taxon>
        <taxon>Fabaceae</taxon>
        <taxon>Papilionoideae</taxon>
        <taxon>50 kb inversion clade</taxon>
        <taxon>NPAAA clade</taxon>
        <taxon>indigoferoid/millettioid clade</taxon>
        <taxon>Phaseoleae</taxon>
        <taxon>Glycine</taxon>
        <taxon>Glycine subgen. Soja</taxon>
    </lineage>
</organism>
<keyword evidence="2" id="KW-0677">Repeat</keyword>
<dbReference type="NCBIfam" id="TIGR00756">
    <property type="entry name" value="PPR"/>
    <property type="match status" value="4"/>
</dbReference>
<dbReference type="Gramene" id="KRH54616">
    <property type="protein sequence ID" value="KRH54616"/>
    <property type="gene ID" value="GLYMA_06G198200"/>
</dbReference>
<dbReference type="Gene3D" id="1.25.40.10">
    <property type="entry name" value="Tetratricopeptide repeat domain"/>
    <property type="match status" value="4"/>
</dbReference>
<dbReference type="PANTHER" id="PTHR47941">
    <property type="entry name" value="PENTATRICOPEPTIDE REPEAT-CONTAINING PROTEIN 3, MITOCHONDRIAL"/>
    <property type="match status" value="1"/>
</dbReference>
<evidence type="ECO:0008006" key="7">
    <source>
        <dbReference type="Google" id="ProtNLM"/>
    </source>
</evidence>